<dbReference type="InterPro" id="IPR044861">
    <property type="entry name" value="IPNS-like_FE2OG_OXY"/>
</dbReference>
<dbReference type="Pfam" id="PF14226">
    <property type="entry name" value="DIOX_N"/>
    <property type="match status" value="1"/>
</dbReference>
<sequence length="322" mass="36313">MEAMFPNAVNSYPADGSNYDRAKEVKAFNETKAGVKGLVDAGVTKIPTFFVHPPEHVQNPSSEMTGNSASFQIPVIDFEGFESCRREEVVDEIRKASETWGFFQMVNHGIPVSVLEEMLDGAKRFHEQPQEVKTEFYSQDRQQPVRFYSNGDLLVNRGPACWRDTVSFDFKDGNLNPELFPEIFRLDVGHNHAHRPMFSDYSPARHHGWPPSSPSKPMGRYPPLQGALVVNLGDLMQLISNDRFKSVEHRVVVGQVRSRASVACLFYPSTANYNSKLYGAIKELLSDNNPPAYREINMKEYMAYVGSRALDGSSNLSHFRLA</sequence>
<dbReference type="PANTHER" id="PTHR10209:SF714">
    <property type="entry name" value="1-AMINOCYCLOPROPANE-1-CARBOXYLATE OXIDASE HOMOLOG 11-RELATED"/>
    <property type="match status" value="1"/>
</dbReference>
<keyword evidence="2" id="KW-0479">Metal-binding</keyword>
<comment type="similarity">
    <text evidence="1">Belongs to the iron/ascorbate-dependent oxidoreductase family.</text>
</comment>
<dbReference type="GO" id="GO:0016491">
    <property type="term" value="F:oxidoreductase activity"/>
    <property type="evidence" value="ECO:0007669"/>
    <property type="project" value="UniProtKB-KW"/>
</dbReference>
<dbReference type="PANTHER" id="PTHR10209">
    <property type="entry name" value="OXIDOREDUCTASE, 2OG-FE II OXYGENASE FAMILY PROTEIN"/>
    <property type="match status" value="1"/>
</dbReference>
<dbReference type="AlphaFoldDB" id="A0AAV1S8J4"/>
<evidence type="ECO:0000313" key="8">
    <source>
        <dbReference type="Proteomes" id="UP001314170"/>
    </source>
</evidence>
<keyword evidence="8" id="KW-1185">Reference proteome</keyword>
<evidence type="ECO:0000256" key="1">
    <source>
        <dbReference type="ARBA" id="ARBA00008056"/>
    </source>
</evidence>
<comment type="caution">
    <text evidence="7">The sequence shown here is derived from an EMBL/GenBank/DDBJ whole genome shotgun (WGS) entry which is preliminary data.</text>
</comment>
<gene>
    <name evidence="7" type="ORF">DCAF_LOCUS19108</name>
</gene>
<evidence type="ECO:0000256" key="4">
    <source>
        <dbReference type="ARBA" id="ARBA00023004"/>
    </source>
</evidence>
<evidence type="ECO:0000256" key="2">
    <source>
        <dbReference type="ARBA" id="ARBA00022723"/>
    </source>
</evidence>
<protein>
    <submittedName>
        <fullName evidence="7">Uncharacterized protein</fullName>
    </submittedName>
</protein>
<evidence type="ECO:0000313" key="7">
    <source>
        <dbReference type="EMBL" id="CAK7346432.1"/>
    </source>
</evidence>
<reference evidence="7 8" key="1">
    <citation type="submission" date="2024-01" db="EMBL/GenBank/DDBJ databases">
        <authorList>
            <person name="Waweru B."/>
        </authorList>
    </citation>
    <scope>NUCLEOTIDE SEQUENCE [LARGE SCALE GENOMIC DNA]</scope>
</reference>
<dbReference type="InterPro" id="IPR027443">
    <property type="entry name" value="IPNS-like_sf"/>
</dbReference>
<dbReference type="SUPFAM" id="SSF51197">
    <property type="entry name" value="Clavaminate synthase-like"/>
    <property type="match status" value="1"/>
</dbReference>
<feature type="domain" description="Isopenicillin N synthase-like Fe(2+) 2OG dioxygenase" evidence="5">
    <location>
        <begin position="220"/>
        <end position="266"/>
    </location>
</feature>
<dbReference type="EMBL" id="CAWUPB010001173">
    <property type="protein sequence ID" value="CAK7346432.1"/>
    <property type="molecule type" value="Genomic_DNA"/>
</dbReference>
<dbReference type="InterPro" id="IPR026992">
    <property type="entry name" value="DIOX_N"/>
</dbReference>
<dbReference type="GO" id="GO:0046872">
    <property type="term" value="F:metal ion binding"/>
    <property type="evidence" value="ECO:0007669"/>
    <property type="project" value="UniProtKB-KW"/>
</dbReference>
<proteinExistence type="inferred from homology"/>
<evidence type="ECO:0000256" key="3">
    <source>
        <dbReference type="ARBA" id="ARBA00023002"/>
    </source>
</evidence>
<evidence type="ECO:0000259" key="6">
    <source>
        <dbReference type="Pfam" id="PF14226"/>
    </source>
</evidence>
<feature type="domain" description="Non-haem dioxygenase N-terminal" evidence="6">
    <location>
        <begin position="73"/>
        <end position="171"/>
    </location>
</feature>
<dbReference type="Gene3D" id="2.60.120.330">
    <property type="entry name" value="B-lactam Antibiotic, Isopenicillin N Synthase, Chain"/>
    <property type="match status" value="2"/>
</dbReference>
<organism evidence="7 8">
    <name type="scientific">Dovyalis caffra</name>
    <dbReference type="NCBI Taxonomy" id="77055"/>
    <lineage>
        <taxon>Eukaryota</taxon>
        <taxon>Viridiplantae</taxon>
        <taxon>Streptophyta</taxon>
        <taxon>Embryophyta</taxon>
        <taxon>Tracheophyta</taxon>
        <taxon>Spermatophyta</taxon>
        <taxon>Magnoliopsida</taxon>
        <taxon>eudicotyledons</taxon>
        <taxon>Gunneridae</taxon>
        <taxon>Pentapetalae</taxon>
        <taxon>rosids</taxon>
        <taxon>fabids</taxon>
        <taxon>Malpighiales</taxon>
        <taxon>Salicaceae</taxon>
        <taxon>Flacourtieae</taxon>
        <taxon>Dovyalis</taxon>
    </lineage>
</organism>
<keyword evidence="3" id="KW-0560">Oxidoreductase</keyword>
<keyword evidence="4" id="KW-0408">Iron</keyword>
<dbReference type="Pfam" id="PF03171">
    <property type="entry name" value="2OG-FeII_Oxy"/>
    <property type="match status" value="1"/>
</dbReference>
<evidence type="ECO:0000259" key="5">
    <source>
        <dbReference type="Pfam" id="PF03171"/>
    </source>
</evidence>
<name>A0AAV1S8J4_9ROSI</name>
<accession>A0AAV1S8J4</accession>
<dbReference type="Proteomes" id="UP001314170">
    <property type="component" value="Unassembled WGS sequence"/>
</dbReference>